<dbReference type="EMBL" id="CH476640">
    <property type="protein sequence ID" value="EDN97446.1"/>
    <property type="molecule type" value="Genomic_DNA"/>
</dbReference>
<dbReference type="GeneID" id="5482977"/>
<dbReference type="RefSeq" id="XP_001586942.1">
    <property type="nucleotide sequence ID" value="XM_001586892.1"/>
</dbReference>
<name>A7F3X5_SCLS1</name>
<proteinExistence type="predicted"/>
<evidence type="ECO:0000313" key="1">
    <source>
        <dbReference type="EMBL" id="EDN97446.1"/>
    </source>
</evidence>
<accession>A7F3X5</accession>
<protein>
    <submittedName>
        <fullName evidence="1">Uncharacterized protein</fullName>
    </submittedName>
</protein>
<gene>
    <name evidence="1" type="ORF">SS1G_11971</name>
</gene>
<sequence length="83" mass="9456">MEFENYHTEQCCIPAMLVAHLMTIYSKGFLFCLESTTSKAFYIISLYFTLLYFIHDDSQIPKESSAVEEAGADRIPVEGIAHK</sequence>
<reference evidence="2" key="1">
    <citation type="journal article" date="2011" name="PLoS Genet.">
        <title>Genomic analysis of the necrotrophic fungal pathogens Sclerotinia sclerotiorum and Botrytis cinerea.</title>
        <authorList>
            <person name="Amselem J."/>
            <person name="Cuomo C.A."/>
            <person name="van Kan J.A."/>
            <person name="Viaud M."/>
            <person name="Benito E.P."/>
            <person name="Couloux A."/>
            <person name="Coutinho P.M."/>
            <person name="de Vries R.P."/>
            <person name="Dyer P.S."/>
            <person name="Fillinger S."/>
            <person name="Fournier E."/>
            <person name="Gout L."/>
            <person name="Hahn M."/>
            <person name="Kohn L."/>
            <person name="Lapalu N."/>
            <person name="Plummer K.M."/>
            <person name="Pradier J.M."/>
            <person name="Quevillon E."/>
            <person name="Sharon A."/>
            <person name="Simon A."/>
            <person name="ten Have A."/>
            <person name="Tudzynski B."/>
            <person name="Tudzynski P."/>
            <person name="Wincker P."/>
            <person name="Andrew M."/>
            <person name="Anthouard V."/>
            <person name="Beever R.E."/>
            <person name="Beffa R."/>
            <person name="Benoit I."/>
            <person name="Bouzid O."/>
            <person name="Brault B."/>
            <person name="Chen Z."/>
            <person name="Choquer M."/>
            <person name="Collemare J."/>
            <person name="Cotton P."/>
            <person name="Danchin E.G."/>
            <person name="Da Silva C."/>
            <person name="Gautier A."/>
            <person name="Giraud C."/>
            <person name="Giraud T."/>
            <person name="Gonzalez C."/>
            <person name="Grossetete S."/>
            <person name="Guldener U."/>
            <person name="Henrissat B."/>
            <person name="Howlett B.J."/>
            <person name="Kodira C."/>
            <person name="Kretschmer M."/>
            <person name="Lappartient A."/>
            <person name="Leroch M."/>
            <person name="Levis C."/>
            <person name="Mauceli E."/>
            <person name="Neuveglise C."/>
            <person name="Oeser B."/>
            <person name="Pearson M."/>
            <person name="Poulain J."/>
            <person name="Poussereau N."/>
            <person name="Quesneville H."/>
            <person name="Rascle C."/>
            <person name="Schumacher J."/>
            <person name="Segurens B."/>
            <person name="Sexton A."/>
            <person name="Silva E."/>
            <person name="Sirven C."/>
            <person name="Soanes D.M."/>
            <person name="Talbot N.J."/>
            <person name="Templeton M."/>
            <person name="Yandava C."/>
            <person name="Yarden O."/>
            <person name="Zeng Q."/>
            <person name="Rollins J.A."/>
            <person name="Lebrun M.H."/>
            <person name="Dickman M."/>
        </authorList>
    </citation>
    <scope>NUCLEOTIDE SEQUENCE [LARGE SCALE GENOMIC DNA]</scope>
    <source>
        <strain evidence="2">ATCC 18683 / 1980 / Ss-1</strain>
    </source>
</reference>
<dbReference type="KEGG" id="ssl:SS1G_11971"/>
<dbReference type="Proteomes" id="UP000001312">
    <property type="component" value="Unassembled WGS sequence"/>
</dbReference>
<dbReference type="AlphaFoldDB" id="A7F3X5"/>
<dbReference type="InParanoid" id="A7F3X5"/>
<organism evidence="1 2">
    <name type="scientific">Sclerotinia sclerotiorum (strain ATCC 18683 / 1980 / Ss-1)</name>
    <name type="common">White mold</name>
    <name type="synonym">Whetzelinia sclerotiorum</name>
    <dbReference type="NCBI Taxonomy" id="665079"/>
    <lineage>
        <taxon>Eukaryota</taxon>
        <taxon>Fungi</taxon>
        <taxon>Dikarya</taxon>
        <taxon>Ascomycota</taxon>
        <taxon>Pezizomycotina</taxon>
        <taxon>Leotiomycetes</taxon>
        <taxon>Helotiales</taxon>
        <taxon>Sclerotiniaceae</taxon>
        <taxon>Sclerotinia</taxon>
    </lineage>
</organism>
<evidence type="ECO:0000313" key="2">
    <source>
        <dbReference type="Proteomes" id="UP000001312"/>
    </source>
</evidence>
<keyword evidence="2" id="KW-1185">Reference proteome</keyword>